<feature type="compositionally biased region" description="Low complexity" evidence="1">
    <location>
        <begin position="121"/>
        <end position="141"/>
    </location>
</feature>
<feature type="compositionally biased region" description="Low complexity" evidence="1">
    <location>
        <begin position="91"/>
        <end position="109"/>
    </location>
</feature>
<feature type="region of interest" description="Disordered" evidence="1">
    <location>
        <begin position="308"/>
        <end position="336"/>
    </location>
</feature>
<protein>
    <submittedName>
        <fullName evidence="2">DNA polymerase III subunit gamma/tau</fullName>
    </submittedName>
</protein>
<reference evidence="3" key="1">
    <citation type="submission" date="2018-09" db="EMBL/GenBank/DDBJ databases">
        <authorList>
            <person name="Livingstone P.G."/>
            <person name="Whitworth D.E."/>
        </authorList>
    </citation>
    <scope>NUCLEOTIDE SEQUENCE [LARGE SCALE GENOMIC DNA]</scope>
    <source>
        <strain evidence="3">CA054A</strain>
    </source>
</reference>
<organism evidence="2 3">
    <name type="scientific">Corallococcus terminator</name>
    <dbReference type="NCBI Taxonomy" id="2316733"/>
    <lineage>
        <taxon>Bacteria</taxon>
        <taxon>Pseudomonadati</taxon>
        <taxon>Myxococcota</taxon>
        <taxon>Myxococcia</taxon>
        <taxon>Myxococcales</taxon>
        <taxon>Cystobacterineae</taxon>
        <taxon>Myxococcaceae</taxon>
        <taxon>Corallococcus</taxon>
    </lineage>
</organism>
<evidence type="ECO:0000313" key="3">
    <source>
        <dbReference type="Proteomes" id="UP000268094"/>
    </source>
</evidence>
<feature type="compositionally biased region" description="Low complexity" evidence="1">
    <location>
        <begin position="164"/>
        <end position="175"/>
    </location>
</feature>
<comment type="caution">
    <text evidence="2">The sequence shown here is derived from an EMBL/GenBank/DDBJ whole genome shotgun (WGS) entry which is preliminary data.</text>
</comment>
<dbReference type="AlphaFoldDB" id="A0A3A8HCU9"/>
<feature type="compositionally biased region" description="Polar residues" evidence="1">
    <location>
        <begin position="61"/>
        <end position="71"/>
    </location>
</feature>
<gene>
    <name evidence="2" type="ORF">D7V88_40415</name>
</gene>
<dbReference type="Proteomes" id="UP000268094">
    <property type="component" value="Unassembled WGS sequence"/>
</dbReference>
<proteinExistence type="predicted"/>
<feature type="compositionally biased region" description="Basic and acidic residues" evidence="1">
    <location>
        <begin position="317"/>
        <end position="333"/>
    </location>
</feature>
<name>A0A3A8HCU9_9BACT</name>
<evidence type="ECO:0000256" key="1">
    <source>
        <dbReference type="SAM" id="MobiDB-lite"/>
    </source>
</evidence>
<feature type="compositionally biased region" description="Low complexity" evidence="1">
    <location>
        <begin position="31"/>
        <end position="60"/>
    </location>
</feature>
<accession>A0A3A8HCU9</accession>
<evidence type="ECO:0000313" key="2">
    <source>
        <dbReference type="EMBL" id="RKG68999.1"/>
    </source>
</evidence>
<feature type="compositionally biased region" description="Pro residues" evidence="1">
    <location>
        <begin position="176"/>
        <end position="195"/>
    </location>
</feature>
<feature type="compositionally biased region" description="Pro residues" evidence="1">
    <location>
        <begin position="142"/>
        <end position="163"/>
    </location>
</feature>
<keyword evidence="3" id="KW-1185">Reference proteome</keyword>
<feature type="region of interest" description="Disordered" evidence="1">
    <location>
        <begin position="121"/>
        <end position="223"/>
    </location>
</feature>
<feature type="region of interest" description="Disordered" evidence="1">
    <location>
        <begin position="1"/>
        <end position="109"/>
    </location>
</feature>
<dbReference type="EMBL" id="RAVZ01000585">
    <property type="protein sequence ID" value="RKG68999.1"/>
    <property type="molecule type" value="Genomic_DNA"/>
</dbReference>
<sequence length="374" mass="38434">MRITNMRRPEPEGPPEPQPYDDETDERLFPEEGSAEGCASGECLPSDGPTAFTPAPTEPTQSDSAPTSTAAAFTEQHAASAPASDTFTTLTPAPNAFASTPAFTASPAPALNAFAPAPAAFTEQPAAPTPAPAALTPAPTTFAPPPPAPTPAPAAFAPPPAEVAPPSAVRASPAAFTPPSPVRAPPPTFTPPPAAFEPEPPEPEPPPASAPVASGRDNPNRSLPERWRAAVDSVKATSVRHGTALANGRLVSMKAGEIVLGFPPTAAFHKAAVTAAAGKATVDAALASHFGRPVKLTIQDVAQAQEAHSLGMSISEQDSHSRATHEKSTEGKVRSHASVRSILKMLGGEIEHIQVYEPERPPAVLTDMPTTPDD</sequence>
<dbReference type="PRINTS" id="PR01217">
    <property type="entry name" value="PRICHEXTENSN"/>
</dbReference>